<keyword evidence="7 10" id="KW-0029">Amino-acid transport</keyword>
<evidence type="ECO:0000313" key="11">
    <source>
        <dbReference type="EMBL" id="SQI41900.1"/>
    </source>
</evidence>
<evidence type="ECO:0000256" key="6">
    <source>
        <dbReference type="ARBA" id="ARBA00022692"/>
    </source>
</evidence>
<dbReference type="KEGG" id="lri:NCTC12151_02411"/>
<evidence type="ECO:0000256" key="10">
    <source>
        <dbReference type="RuleBase" id="RU367149"/>
    </source>
</evidence>
<dbReference type="Pfam" id="PF03222">
    <property type="entry name" value="Trp_Tyr_perm"/>
    <property type="match status" value="1"/>
</dbReference>
<feature type="transmembrane region" description="Helical" evidence="10">
    <location>
        <begin position="200"/>
        <end position="220"/>
    </location>
</feature>
<evidence type="ECO:0000256" key="1">
    <source>
        <dbReference type="ARBA" id="ARBA00004429"/>
    </source>
</evidence>
<dbReference type="GO" id="GO:0003333">
    <property type="term" value="P:amino acid transmembrane transport"/>
    <property type="evidence" value="ECO:0007669"/>
    <property type="project" value="InterPro"/>
</dbReference>
<feature type="transmembrane region" description="Helical" evidence="10">
    <location>
        <begin position="291"/>
        <end position="313"/>
    </location>
</feature>
<feature type="transmembrane region" description="Helical" evidence="10">
    <location>
        <begin position="232"/>
        <end position="252"/>
    </location>
</feature>
<sequence>MTVSVESQSSAQSKGKSVIGGAMITTATVVGAGMFSLPVAMSGIWFSWSLAVLVVTCFIMIMAGFMLLEANLNYRIGASFDTLTKDLLGRFWNLVTNFTFAFVLYILAYAYISGSAAVISQTLTHYLNLGISSRVTGVIFTVVVAFIVWWSSTAVSRITTILLLGKFIAFFMTFASLLGYVQVDNLMDLIAPQGTTYLPYLLMTLPFCIVSFGFHGNVPSLVKHYGKDPKRIVSCILIGTLFALFLYAFWLYCTMGNISRADFKPIIAQGGNIDVFITAMGGILNSASMDVILTFFANFAVASSMLGATLGLFDYIADLCKFKDDNGGRAKTALVTYIPPALLCSIYPNGFLYAIGYAGLAFAVWAIIVPALLAKASRVKFGNPMFRTWGGTPLVYIVIAFGVLTMLAHILSSLNVLPTYR</sequence>
<proteinExistence type="inferred from homology"/>
<dbReference type="PANTHER" id="PTHR46997:SF1">
    <property type="entry name" value="LOW AFFINITY TRYPTOPHAN PERMEASE-RELATED"/>
    <property type="match status" value="1"/>
</dbReference>
<evidence type="ECO:0000256" key="8">
    <source>
        <dbReference type="ARBA" id="ARBA00022989"/>
    </source>
</evidence>
<dbReference type="EMBL" id="LS483470">
    <property type="protein sequence ID" value="SQI41900.1"/>
    <property type="molecule type" value="Genomic_DNA"/>
</dbReference>
<feature type="transmembrane region" description="Helical" evidence="10">
    <location>
        <begin position="18"/>
        <end position="39"/>
    </location>
</feature>
<feature type="transmembrane region" description="Helical" evidence="10">
    <location>
        <begin position="131"/>
        <end position="149"/>
    </location>
</feature>
<evidence type="ECO:0000256" key="5">
    <source>
        <dbReference type="ARBA" id="ARBA00022519"/>
    </source>
</evidence>
<name>A0A2X4V9B3_9GAMM</name>
<comment type="caution">
    <text evidence="10">Lacks conserved residue(s) required for the propagation of feature annotation.</text>
</comment>
<keyword evidence="6 10" id="KW-0812">Transmembrane</keyword>
<dbReference type="NCBIfam" id="TIGR00837">
    <property type="entry name" value="araaP"/>
    <property type="match status" value="1"/>
</dbReference>
<dbReference type="InterPro" id="IPR018227">
    <property type="entry name" value="Amino_acid_transport_2"/>
</dbReference>
<reference evidence="11 12" key="1">
    <citation type="submission" date="2018-06" db="EMBL/GenBank/DDBJ databases">
        <authorList>
            <consortium name="Pathogen Informatics"/>
            <person name="Doyle S."/>
        </authorList>
    </citation>
    <scope>NUCLEOTIDE SEQUENCE [LARGE SCALE GENOMIC DNA]</scope>
    <source>
        <strain evidence="11 12">NCTC12151</strain>
    </source>
</reference>
<accession>A0A2X4V9B3</accession>
<keyword evidence="5 10" id="KW-0997">Cell inner membrane</keyword>
<keyword evidence="8 10" id="KW-1133">Transmembrane helix</keyword>
<evidence type="ECO:0000256" key="7">
    <source>
        <dbReference type="ARBA" id="ARBA00022970"/>
    </source>
</evidence>
<evidence type="ECO:0000256" key="4">
    <source>
        <dbReference type="ARBA" id="ARBA00022475"/>
    </source>
</evidence>
<dbReference type="GO" id="GO:0005886">
    <property type="term" value="C:plasma membrane"/>
    <property type="evidence" value="ECO:0007669"/>
    <property type="project" value="UniProtKB-SubCell"/>
</dbReference>
<dbReference type="GO" id="GO:0015173">
    <property type="term" value="F:aromatic amino acid transmembrane transporter activity"/>
    <property type="evidence" value="ECO:0007669"/>
    <property type="project" value="UniProtKB-UniRule"/>
</dbReference>
<organism evidence="11 12">
    <name type="scientific">Leminorella richardii</name>
    <dbReference type="NCBI Taxonomy" id="158841"/>
    <lineage>
        <taxon>Bacteria</taxon>
        <taxon>Pseudomonadati</taxon>
        <taxon>Pseudomonadota</taxon>
        <taxon>Gammaproteobacteria</taxon>
        <taxon>Enterobacterales</taxon>
        <taxon>Budviciaceae</taxon>
        <taxon>Leminorella</taxon>
    </lineage>
</organism>
<dbReference type="Gene3D" id="1.20.1740.10">
    <property type="entry name" value="Amino acid/polyamine transporter I"/>
    <property type="match status" value="1"/>
</dbReference>
<dbReference type="AlphaFoldDB" id="A0A2X4V9B3"/>
<feature type="transmembrane region" description="Helical" evidence="10">
    <location>
        <begin position="45"/>
        <end position="70"/>
    </location>
</feature>
<dbReference type="NCBIfam" id="NF007789">
    <property type="entry name" value="PRK10483.1"/>
    <property type="match status" value="1"/>
</dbReference>
<comment type="similarity">
    <text evidence="2 10">Belongs to the amino acid/polyamine transporter 2 family. Mtr/TnaB/TyrP permease subfamily.</text>
</comment>
<dbReference type="PANTHER" id="PTHR46997">
    <property type="entry name" value="LOW AFFINITY TRYPTOPHAN PERMEASE-RELATED"/>
    <property type="match status" value="1"/>
</dbReference>
<keyword evidence="4 10" id="KW-1003">Cell membrane</keyword>
<dbReference type="InterPro" id="IPR013059">
    <property type="entry name" value="Trp_tyr_transpt"/>
</dbReference>
<feature type="transmembrane region" description="Helical" evidence="10">
    <location>
        <begin position="351"/>
        <end position="374"/>
    </location>
</feature>
<keyword evidence="12" id="KW-1185">Reference proteome</keyword>
<keyword evidence="9 10" id="KW-0472">Membrane</keyword>
<evidence type="ECO:0000313" key="12">
    <source>
        <dbReference type="Proteomes" id="UP000249005"/>
    </source>
</evidence>
<evidence type="ECO:0000256" key="2">
    <source>
        <dbReference type="ARBA" id="ARBA00005452"/>
    </source>
</evidence>
<evidence type="ECO:0000256" key="9">
    <source>
        <dbReference type="ARBA" id="ARBA00023136"/>
    </source>
</evidence>
<keyword evidence="3 10" id="KW-0813">Transport</keyword>
<gene>
    <name evidence="11" type="primary">mtr_2</name>
    <name evidence="11" type="ORF">NCTC12151_02411</name>
</gene>
<comment type="subcellular location">
    <subcellularLocation>
        <location evidence="1 10">Cell inner membrane</location>
        <topology evidence="1 10">Multi-pass membrane protein</topology>
    </subcellularLocation>
</comment>
<protein>
    <recommendedName>
        <fullName evidence="10">Aromatic amino acid permease</fullName>
    </recommendedName>
</protein>
<evidence type="ECO:0000256" key="3">
    <source>
        <dbReference type="ARBA" id="ARBA00022448"/>
    </source>
</evidence>
<dbReference type="Proteomes" id="UP000249005">
    <property type="component" value="Chromosome 1"/>
</dbReference>
<comment type="function">
    <text evidence="10">Involved in transporting aromatic amino acids across the cytoplasmic membrane.</text>
</comment>
<feature type="transmembrane region" description="Helical" evidence="10">
    <location>
        <begin position="91"/>
        <end position="111"/>
    </location>
</feature>
<feature type="transmembrane region" description="Helical" evidence="10">
    <location>
        <begin position="394"/>
        <end position="417"/>
    </location>
</feature>
<dbReference type="PRINTS" id="PR00166">
    <property type="entry name" value="AROAAPRMEASE"/>
</dbReference>
<dbReference type="RefSeq" id="WP_170126526.1">
    <property type="nucleotide sequence ID" value="NZ_LR698987.1"/>
</dbReference>
<feature type="transmembrane region" description="Helical" evidence="10">
    <location>
        <begin position="161"/>
        <end position="180"/>
    </location>
</feature>